<dbReference type="InterPro" id="IPR022973">
    <property type="entry name" value="Ribosomal_uL10_bac"/>
</dbReference>
<dbReference type="InterPro" id="IPR043141">
    <property type="entry name" value="Ribosomal_uL10-like_sf"/>
</dbReference>
<dbReference type="InterPro" id="IPR047865">
    <property type="entry name" value="Ribosomal_uL10_bac_type"/>
</dbReference>
<evidence type="ECO:0000256" key="2">
    <source>
        <dbReference type="ARBA" id="ARBA00022980"/>
    </source>
</evidence>
<accession>A0A1G2P926</accession>
<evidence type="ECO:0000313" key="7">
    <source>
        <dbReference type="Proteomes" id="UP000176355"/>
    </source>
</evidence>
<dbReference type="PANTHER" id="PTHR11560">
    <property type="entry name" value="39S RIBOSOMAL PROTEIN L10, MITOCHONDRIAL"/>
    <property type="match status" value="1"/>
</dbReference>
<dbReference type="AlphaFoldDB" id="A0A1G2P926"/>
<reference evidence="6 7" key="1">
    <citation type="journal article" date="2016" name="Nat. Commun.">
        <title>Thousands of microbial genomes shed light on interconnected biogeochemical processes in an aquifer system.</title>
        <authorList>
            <person name="Anantharaman K."/>
            <person name="Brown C.T."/>
            <person name="Hug L.A."/>
            <person name="Sharon I."/>
            <person name="Castelle C.J."/>
            <person name="Probst A.J."/>
            <person name="Thomas B.C."/>
            <person name="Singh A."/>
            <person name="Wilkins M.J."/>
            <person name="Karaoz U."/>
            <person name="Brodie E.L."/>
            <person name="Williams K.H."/>
            <person name="Hubbard S.S."/>
            <person name="Banfield J.F."/>
        </authorList>
    </citation>
    <scope>NUCLEOTIDE SEQUENCE [LARGE SCALE GENOMIC DNA]</scope>
</reference>
<organism evidence="6 7">
    <name type="scientific">Candidatus Taylorbacteria bacterium RIFCSPLOWO2_12_FULL_44_15c</name>
    <dbReference type="NCBI Taxonomy" id="1802333"/>
    <lineage>
        <taxon>Bacteria</taxon>
        <taxon>Candidatus Tayloriibacteriota</taxon>
    </lineage>
</organism>
<dbReference type="GO" id="GO:0070180">
    <property type="term" value="F:large ribosomal subunit rRNA binding"/>
    <property type="evidence" value="ECO:0007669"/>
    <property type="project" value="UniProtKB-UniRule"/>
</dbReference>
<sequence>MAKTKAQKKASLATIAKLIKDVKDAGSVALVKFSGLTVADATNFRRKLRAESVNYLVTKKTLAKKALTESGVAGEVPALDGQIGLAWGADQIAPARGVYEFQKQSEKKVELLGGIFEGRFMNCQEMSSIAAIPSRQTLYAQLVNVINSPIQGLVMILDGMAKKKVV</sequence>
<keyword evidence="3 5" id="KW-0687">Ribonucleoprotein</keyword>
<evidence type="ECO:0000256" key="4">
    <source>
        <dbReference type="ARBA" id="ARBA00035202"/>
    </source>
</evidence>
<comment type="function">
    <text evidence="5">Forms part of the ribosomal stalk, playing a central role in the interaction of the ribosome with GTP-bound translation factors.</text>
</comment>
<evidence type="ECO:0000313" key="6">
    <source>
        <dbReference type="EMBL" id="OHA44102.1"/>
    </source>
</evidence>
<evidence type="ECO:0000256" key="1">
    <source>
        <dbReference type="ARBA" id="ARBA00008889"/>
    </source>
</evidence>
<dbReference type="STRING" id="1802333.A3G03_01510"/>
<dbReference type="SUPFAM" id="SSF160369">
    <property type="entry name" value="Ribosomal protein L10-like"/>
    <property type="match status" value="1"/>
</dbReference>
<evidence type="ECO:0000256" key="3">
    <source>
        <dbReference type="ARBA" id="ARBA00023274"/>
    </source>
</evidence>
<dbReference type="GO" id="GO:1990904">
    <property type="term" value="C:ribonucleoprotein complex"/>
    <property type="evidence" value="ECO:0007669"/>
    <property type="project" value="UniProtKB-KW"/>
</dbReference>
<dbReference type="NCBIfam" id="NF000955">
    <property type="entry name" value="PRK00099.1-1"/>
    <property type="match status" value="1"/>
</dbReference>
<keyword evidence="5" id="KW-0694">RNA-binding</keyword>
<dbReference type="EMBL" id="MHSL01000010">
    <property type="protein sequence ID" value="OHA44102.1"/>
    <property type="molecule type" value="Genomic_DNA"/>
</dbReference>
<proteinExistence type="inferred from homology"/>
<evidence type="ECO:0000256" key="5">
    <source>
        <dbReference type="HAMAP-Rule" id="MF_00362"/>
    </source>
</evidence>
<dbReference type="Pfam" id="PF00466">
    <property type="entry name" value="Ribosomal_L10"/>
    <property type="match status" value="1"/>
</dbReference>
<keyword evidence="2 5" id="KW-0689">Ribosomal protein</keyword>
<dbReference type="HAMAP" id="MF_00362">
    <property type="entry name" value="Ribosomal_uL10"/>
    <property type="match status" value="1"/>
</dbReference>
<dbReference type="InterPro" id="IPR001790">
    <property type="entry name" value="Ribosomal_uL10"/>
</dbReference>
<comment type="subunit">
    <text evidence="5">Part of the ribosomal stalk of the 50S ribosomal subunit. The N-terminus interacts with L11 and the large rRNA to form the base of the stalk. The C-terminus forms an elongated spine to which L12 dimers bind in a sequential fashion forming a multimeric L10(L12)X complex.</text>
</comment>
<protein>
    <recommendedName>
        <fullName evidence="4 5">Large ribosomal subunit protein uL10</fullName>
    </recommendedName>
</protein>
<dbReference type="CDD" id="cd05797">
    <property type="entry name" value="Ribosomal_L10"/>
    <property type="match status" value="1"/>
</dbReference>
<dbReference type="GO" id="GO:0006412">
    <property type="term" value="P:translation"/>
    <property type="evidence" value="ECO:0007669"/>
    <property type="project" value="UniProtKB-UniRule"/>
</dbReference>
<dbReference type="Proteomes" id="UP000176355">
    <property type="component" value="Unassembled WGS sequence"/>
</dbReference>
<comment type="caution">
    <text evidence="6">The sequence shown here is derived from an EMBL/GenBank/DDBJ whole genome shotgun (WGS) entry which is preliminary data.</text>
</comment>
<dbReference type="Gene3D" id="3.30.70.1730">
    <property type="match status" value="1"/>
</dbReference>
<name>A0A1G2P926_9BACT</name>
<comment type="similarity">
    <text evidence="1 5">Belongs to the universal ribosomal protein uL10 family.</text>
</comment>
<dbReference type="Gene3D" id="6.10.250.290">
    <property type="match status" value="1"/>
</dbReference>
<gene>
    <name evidence="5" type="primary">rplJ</name>
    <name evidence="6" type="ORF">A3G03_01510</name>
</gene>
<keyword evidence="5" id="KW-0699">rRNA-binding</keyword>
<dbReference type="GO" id="GO:0005840">
    <property type="term" value="C:ribosome"/>
    <property type="evidence" value="ECO:0007669"/>
    <property type="project" value="UniProtKB-KW"/>
</dbReference>